<dbReference type="EMBL" id="GBRH01241634">
    <property type="protein sequence ID" value="JAD56261.1"/>
    <property type="molecule type" value="Transcribed_RNA"/>
</dbReference>
<proteinExistence type="predicted"/>
<reference evidence="1" key="1">
    <citation type="submission" date="2014-09" db="EMBL/GenBank/DDBJ databases">
        <authorList>
            <person name="Magalhaes I.L.F."/>
            <person name="Oliveira U."/>
            <person name="Santos F.R."/>
            <person name="Vidigal T.H.D.A."/>
            <person name="Brescovit A.D."/>
            <person name="Santos A.J."/>
        </authorList>
    </citation>
    <scope>NUCLEOTIDE SEQUENCE</scope>
    <source>
        <tissue evidence="1">Shoot tissue taken approximately 20 cm above the soil surface</tissue>
    </source>
</reference>
<sequence>MTMGEILYFIAPHSIVGTEFKKNSISRLEKSYHPRDMTNTVYPLLPFFDYHPKDMTNTVYPLLPFFDIYLPPCLLCLCTISVTMDSYSSSEPQHKPSCTAVSLINWFGFFYPSQNYLVALVSLV</sequence>
<reference evidence="1" key="2">
    <citation type="journal article" date="2015" name="Data Brief">
        <title>Shoot transcriptome of the giant reed, Arundo donax.</title>
        <authorList>
            <person name="Barrero R.A."/>
            <person name="Guerrero F.D."/>
            <person name="Moolhuijzen P."/>
            <person name="Goolsby J.A."/>
            <person name="Tidwell J."/>
            <person name="Bellgard S.E."/>
            <person name="Bellgard M.I."/>
        </authorList>
    </citation>
    <scope>NUCLEOTIDE SEQUENCE</scope>
    <source>
        <tissue evidence="1">Shoot tissue taken approximately 20 cm above the soil surface</tissue>
    </source>
</reference>
<accession>A0A0A9AYR4</accession>
<name>A0A0A9AYR4_ARUDO</name>
<organism evidence="1">
    <name type="scientific">Arundo donax</name>
    <name type="common">Giant reed</name>
    <name type="synonym">Donax arundinaceus</name>
    <dbReference type="NCBI Taxonomy" id="35708"/>
    <lineage>
        <taxon>Eukaryota</taxon>
        <taxon>Viridiplantae</taxon>
        <taxon>Streptophyta</taxon>
        <taxon>Embryophyta</taxon>
        <taxon>Tracheophyta</taxon>
        <taxon>Spermatophyta</taxon>
        <taxon>Magnoliopsida</taxon>
        <taxon>Liliopsida</taxon>
        <taxon>Poales</taxon>
        <taxon>Poaceae</taxon>
        <taxon>PACMAD clade</taxon>
        <taxon>Arundinoideae</taxon>
        <taxon>Arundineae</taxon>
        <taxon>Arundo</taxon>
    </lineage>
</organism>
<dbReference type="AlphaFoldDB" id="A0A0A9AYR4"/>
<evidence type="ECO:0000313" key="1">
    <source>
        <dbReference type="EMBL" id="JAD56261.1"/>
    </source>
</evidence>
<protein>
    <submittedName>
        <fullName evidence="1">Uncharacterized protein</fullName>
    </submittedName>
</protein>